<protein>
    <submittedName>
        <fullName evidence="4">CDP-alcohol phosphatidyltransferase family protein</fullName>
    </submittedName>
</protein>
<dbReference type="InterPro" id="IPR048254">
    <property type="entry name" value="CDP_ALCOHOL_P_TRANSF_CS"/>
</dbReference>
<keyword evidence="1 2" id="KW-0808">Transferase</keyword>
<accession>A0A5N7MTW1</accession>
<keyword evidence="3" id="KW-0472">Membrane</keyword>
<organism evidence="4 5">
    <name type="scientific">Microvirga tunisiensis</name>
    <dbReference type="NCBI Taxonomy" id="2108360"/>
    <lineage>
        <taxon>Bacteria</taxon>
        <taxon>Pseudomonadati</taxon>
        <taxon>Pseudomonadota</taxon>
        <taxon>Alphaproteobacteria</taxon>
        <taxon>Hyphomicrobiales</taxon>
        <taxon>Methylobacteriaceae</taxon>
        <taxon>Microvirga</taxon>
    </lineage>
</organism>
<gene>
    <name evidence="4" type="ORF">FS320_20400</name>
</gene>
<comment type="similarity">
    <text evidence="2">Belongs to the CDP-alcohol phosphatidyltransferase class-I family.</text>
</comment>
<evidence type="ECO:0000256" key="2">
    <source>
        <dbReference type="RuleBase" id="RU003750"/>
    </source>
</evidence>
<feature type="transmembrane region" description="Helical" evidence="3">
    <location>
        <begin position="21"/>
        <end position="40"/>
    </location>
</feature>
<comment type="caution">
    <text evidence="4">The sequence shown here is derived from an EMBL/GenBank/DDBJ whole genome shotgun (WGS) entry which is preliminary data.</text>
</comment>
<name>A0A5N7MTW1_9HYPH</name>
<keyword evidence="5" id="KW-1185">Reference proteome</keyword>
<evidence type="ECO:0000256" key="1">
    <source>
        <dbReference type="ARBA" id="ARBA00022679"/>
    </source>
</evidence>
<dbReference type="InterPro" id="IPR000462">
    <property type="entry name" value="CDP-OH_P_trans"/>
</dbReference>
<proteinExistence type="inferred from homology"/>
<keyword evidence="3" id="KW-0812">Transmembrane</keyword>
<dbReference type="GO" id="GO:0016020">
    <property type="term" value="C:membrane"/>
    <property type="evidence" value="ECO:0007669"/>
    <property type="project" value="InterPro"/>
</dbReference>
<dbReference type="GO" id="GO:0008654">
    <property type="term" value="P:phospholipid biosynthetic process"/>
    <property type="evidence" value="ECO:0007669"/>
    <property type="project" value="InterPro"/>
</dbReference>
<sequence length="260" mass="27683">MDALRRILSPDRSRDTCGAGLPLLWGGIALIVLAIVLAATCGSGPAVLLAALAPYLVLAGIVHQKIAVHHNHLGFGPANAVTLARAILNCVFAGLLVDAALQGGSDLQHLGWFLFAITALSLSLDGIDGRLARRLKLESRFGARFDIEVDALLLTLLAGTALLLGKAGAWVLAIGGFYYAFLVARQFSPVLRRRLPASMRRKVVCALQGTALLPLLTPFVVPPLSDWIAALALLALIWSFTTDLVWLVRERPAARQGAYA</sequence>
<feature type="transmembrane region" description="Helical" evidence="3">
    <location>
        <begin position="46"/>
        <end position="63"/>
    </location>
</feature>
<keyword evidence="3" id="KW-1133">Transmembrane helix</keyword>
<dbReference type="Gene3D" id="1.20.120.1760">
    <property type="match status" value="1"/>
</dbReference>
<evidence type="ECO:0000313" key="4">
    <source>
        <dbReference type="EMBL" id="MPR27476.1"/>
    </source>
</evidence>
<feature type="transmembrane region" description="Helical" evidence="3">
    <location>
        <begin position="170"/>
        <end position="191"/>
    </location>
</feature>
<dbReference type="AlphaFoldDB" id="A0A5N7MTW1"/>
<feature type="transmembrane region" description="Helical" evidence="3">
    <location>
        <begin position="227"/>
        <end position="248"/>
    </location>
</feature>
<feature type="transmembrane region" description="Helical" evidence="3">
    <location>
        <begin position="75"/>
        <end position="97"/>
    </location>
</feature>
<dbReference type="PROSITE" id="PS00379">
    <property type="entry name" value="CDP_ALCOHOL_P_TRANSF"/>
    <property type="match status" value="1"/>
</dbReference>
<dbReference type="OrthoDB" id="9782011at2"/>
<dbReference type="GO" id="GO:0016780">
    <property type="term" value="F:phosphotransferase activity, for other substituted phosphate groups"/>
    <property type="evidence" value="ECO:0007669"/>
    <property type="project" value="InterPro"/>
</dbReference>
<dbReference type="EMBL" id="VOSK01000091">
    <property type="protein sequence ID" value="MPR27476.1"/>
    <property type="molecule type" value="Genomic_DNA"/>
</dbReference>
<evidence type="ECO:0000313" key="5">
    <source>
        <dbReference type="Proteomes" id="UP000403266"/>
    </source>
</evidence>
<reference evidence="4 5" key="1">
    <citation type="journal article" date="2019" name="Syst. Appl. Microbiol.">
        <title>Microvirga tunisiensis sp. nov., a root nodule symbiotic bacterium isolated from Lupinus micranthus and L. luteus grown in Northern Tunisia.</title>
        <authorList>
            <person name="Msaddak A."/>
            <person name="Rejili M."/>
            <person name="Duran D."/>
            <person name="Mars M."/>
            <person name="Palacios J.M."/>
            <person name="Ruiz-Argueso T."/>
            <person name="Rey L."/>
            <person name="Imperial J."/>
        </authorList>
    </citation>
    <scope>NUCLEOTIDE SEQUENCE [LARGE SCALE GENOMIC DNA]</scope>
    <source>
        <strain evidence="4 5">Lmie10</strain>
    </source>
</reference>
<dbReference type="Pfam" id="PF01066">
    <property type="entry name" value="CDP-OH_P_transf"/>
    <property type="match status" value="1"/>
</dbReference>
<dbReference type="RefSeq" id="WP_152713768.1">
    <property type="nucleotide sequence ID" value="NZ_VOSJ01000040.1"/>
</dbReference>
<evidence type="ECO:0000256" key="3">
    <source>
        <dbReference type="SAM" id="Phobius"/>
    </source>
</evidence>
<feature type="transmembrane region" description="Helical" evidence="3">
    <location>
        <begin position="203"/>
        <end position="221"/>
    </location>
</feature>
<dbReference type="InterPro" id="IPR043130">
    <property type="entry name" value="CDP-OH_PTrfase_TM_dom"/>
</dbReference>
<dbReference type="Proteomes" id="UP000403266">
    <property type="component" value="Unassembled WGS sequence"/>
</dbReference>